<comment type="similarity">
    <text evidence="5 18">Belongs to the CDS family.</text>
</comment>
<keyword evidence="17" id="KW-1208">Phospholipid metabolism</keyword>
<dbReference type="RefSeq" id="WP_062416770.1">
    <property type="nucleotide sequence ID" value="NZ_DF967974.1"/>
</dbReference>
<keyword evidence="13 19" id="KW-1133">Transmembrane helix</keyword>
<evidence type="ECO:0000313" key="21">
    <source>
        <dbReference type="Proteomes" id="UP000050501"/>
    </source>
</evidence>
<protein>
    <recommendedName>
        <fullName evidence="7 18">Phosphatidate cytidylyltransferase</fullName>
        <ecNumber evidence="6 18">2.7.7.41</ecNumber>
    </recommendedName>
</protein>
<comment type="subcellular location">
    <subcellularLocation>
        <location evidence="2">Cell membrane</location>
        <topology evidence="2">Multi-pass membrane protein</topology>
    </subcellularLocation>
</comment>
<keyword evidence="12 18" id="KW-0548">Nucleotidyltransferase</keyword>
<evidence type="ECO:0000313" key="20">
    <source>
        <dbReference type="EMBL" id="KPL77998.1"/>
    </source>
</evidence>
<evidence type="ECO:0000256" key="17">
    <source>
        <dbReference type="ARBA" id="ARBA00023264"/>
    </source>
</evidence>
<dbReference type="UniPathway" id="UPA00557">
    <property type="reaction ID" value="UER00614"/>
</dbReference>
<dbReference type="EMBL" id="LGCM01000058">
    <property type="protein sequence ID" value="KPL77998.1"/>
    <property type="molecule type" value="Genomic_DNA"/>
</dbReference>
<evidence type="ECO:0000256" key="12">
    <source>
        <dbReference type="ARBA" id="ARBA00022695"/>
    </source>
</evidence>
<evidence type="ECO:0000256" key="3">
    <source>
        <dbReference type="ARBA" id="ARBA00005119"/>
    </source>
</evidence>
<keyword evidence="10 18" id="KW-0808">Transferase</keyword>
<dbReference type="InterPro" id="IPR000374">
    <property type="entry name" value="PC_trans"/>
</dbReference>
<evidence type="ECO:0000256" key="13">
    <source>
        <dbReference type="ARBA" id="ARBA00022989"/>
    </source>
</evidence>
<name>A0A0P6XRX1_9CHLR</name>
<evidence type="ECO:0000256" key="15">
    <source>
        <dbReference type="ARBA" id="ARBA00023136"/>
    </source>
</evidence>
<evidence type="ECO:0000256" key="2">
    <source>
        <dbReference type="ARBA" id="ARBA00004651"/>
    </source>
</evidence>
<comment type="caution">
    <text evidence="20">The sequence shown here is derived from an EMBL/GenBank/DDBJ whole genome shotgun (WGS) entry which is preliminary data.</text>
</comment>
<proteinExistence type="inferred from homology"/>
<feature type="transmembrane region" description="Helical" evidence="19">
    <location>
        <begin position="175"/>
        <end position="194"/>
    </location>
</feature>
<evidence type="ECO:0000256" key="7">
    <source>
        <dbReference type="ARBA" id="ARBA00019373"/>
    </source>
</evidence>
<evidence type="ECO:0000256" key="1">
    <source>
        <dbReference type="ARBA" id="ARBA00001698"/>
    </source>
</evidence>
<organism evidence="20 21">
    <name type="scientific">Levilinea saccharolytica</name>
    <dbReference type="NCBI Taxonomy" id="229921"/>
    <lineage>
        <taxon>Bacteria</taxon>
        <taxon>Bacillati</taxon>
        <taxon>Chloroflexota</taxon>
        <taxon>Anaerolineae</taxon>
        <taxon>Anaerolineales</taxon>
        <taxon>Anaerolineaceae</taxon>
        <taxon>Levilinea</taxon>
    </lineage>
</organism>
<evidence type="ECO:0000256" key="19">
    <source>
        <dbReference type="SAM" id="Phobius"/>
    </source>
</evidence>
<feature type="transmembrane region" description="Helical" evidence="19">
    <location>
        <begin position="12"/>
        <end position="40"/>
    </location>
</feature>
<evidence type="ECO:0000256" key="16">
    <source>
        <dbReference type="ARBA" id="ARBA00023209"/>
    </source>
</evidence>
<keyword evidence="15 19" id="KW-0472">Membrane</keyword>
<keyword evidence="9" id="KW-0444">Lipid biosynthesis</keyword>
<dbReference type="EC" id="2.7.7.41" evidence="6 18"/>
<feature type="transmembrane region" description="Helical" evidence="19">
    <location>
        <begin position="52"/>
        <end position="72"/>
    </location>
</feature>
<dbReference type="PROSITE" id="PS01315">
    <property type="entry name" value="CDS"/>
    <property type="match status" value="1"/>
</dbReference>
<evidence type="ECO:0000256" key="14">
    <source>
        <dbReference type="ARBA" id="ARBA00023098"/>
    </source>
</evidence>
<evidence type="ECO:0000256" key="18">
    <source>
        <dbReference type="RuleBase" id="RU003938"/>
    </source>
</evidence>
<evidence type="ECO:0000256" key="4">
    <source>
        <dbReference type="ARBA" id="ARBA00005189"/>
    </source>
</evidence>
<comment type="pathway">
    <text evidence="3 18">Phospholipid metabolism; CDP-diacylglycerol biosynthesis; CDP-diacylglycerol from sn-glycerol 3-phosphate: step 3/3.</text>
</comment>
<comment type="catalytic activity">
    <reaction evidence="1 18">
        <text>a 1,2-diacyl-sn-glycero-3-phosphate + CTP + H(+) = a CDP-1,2-diacyl-sn-glycerol + diphosphate</text>
        <dbReference type="Rhea" id="RHEA:16229"/>
        <dbReference type="ChEBI" id="CHEBI:15378"/>
        <dbReference type="ChEBI" id="CHEBI:33019"/>
        <dbReference type="ChEBI" id="CHEBI:37563"/>
        <dbReference type="ChEBI" id="CHEBI:58332"/>
        <dbReference type="ChEBI" id="CHEBI:58608"/>
        <dbReference type="EC" id="2.7.7.41"/>
    </reaction>
</comment>
<accession>A0A0P6XRX1</accession>
<dbReference type="GO" id="GO:0016024">
    <property type="term" value="P:CDP-diacylglycerol biosynthetic process"/>
    <property type="evidence" value="ECO:0007669"/>
    <property type="project" value="UniProtKB-UniPathway"/>
</dbReference>
<dbReference type="STRING" id="229921.ADN01_15200"/>
<gene>
    <name evidence="20" type="ORF">ADN01_15200</name>
</gene>
<keyword evidence="11 18" id="KW-0812">Transmembrane</keyword>
<keyword evidence="8" id="KW-1003">Cell membrane</keyword>
<dbReference type="GO" id="GO:0004605">
    <property type="term" value="F:phosphatidate cytidylyltransferase activity"/>
    <property type="evidence" value="ECO:0007669"/>
    <property type="project" value="UniProtKB-EC"/>
</dbReference>
<evidence type="ECO:0000256" key="8">
    <source>
        <dbReference type="ARBA" id="ARBA00022475"/>
    </source>
</evidence>
<dbReference type="GO" id="GO:0005886">
    <property type="term" value="C:plasma membrane"/>
    <property type="evidence" value="ECO:0007669"/>
    <property type="project" value="UniProtKB-SubCell"/>
</dbReference>
<dbReference type="PANTHER" id="PTHR46382">
    <property type="entry name" value="PHOSPHATIDATE CYTIDYLYLTRANSFERASE"/>
    <property type="match status" value="1"/>
</dbReference>
<sequence>MLANRLKVIIVLVPLVVGFTAWGGWPFAGLIAAVMAVAAWEYVRIFHPGARGSAAVLPLAGVVALILARQAWGFAHSDWILALIVLLAMAFQVVAQQRGSQTSASDFGMVLSSVLYLGWLGAYFISLRSLPDGQWWVLVVLPAVWVADAGAYIIGRRFGKRLLCSRVSPKKTWEGYLGGVAAAVLLTPLLAALWHLRAPAVTPLHGLQIGLVMAVLTPLGDLGESMLKRQFGVKDSGKLLPGHGGIMDRVDSWIWAVTLGYYLVLWLS</sequence>
<evidence type="ECO:0000256" key="5">
    <source>
        <dbReference type="ARBA" id="ARBA00010185"/>
    </source>
</evidence>
<dbReference type="Proteomes" id="UP000050501">
    <property type="component" value="Unassembled WGS sequence"/>
</dbReference>
<keyword evidence="16" id="KW-0594">Phospholipid biosynthesis</keyword>
<keyword evidence="14" id="KW-0443">Lipid metabolism</keyword>
<dbReference type="PATRIC" id="fig|229921.5.peg.1216"/>
<feature type="transmembrane region" description="Helical" evidence="19">
    <location>
        <begin position="133"/>
        <end position="154"/>
    </location>
</feature>
<evidence type="ECO:0000256" key="11">
    <source>
        <dbReference type="ARBA" id="ARBA00022692"/>
    </source>
</evidence>
<evidence type="ECO:0000256" key="9">
    <source>
        <dbReference type="ARBA" id="ARBA00022516"/>
    </source>
</evidence>
<dbReference type="Pfam" id="PF01148">
    <property type="entry name" value="CTP_transf_1"/>
    <property type="match status" value="1"/>
</dbReference>
<feature type="transmembrane region" description="Helical" evidence="19">
    <location>
        <begin position="78"/>
        <end position="95"/>
    </location>
</feature>
<reference evidence="20 21" key="1">
    <citation type="submission" date="2015-07" db="EMBL/GenBank/DDBJ databases">
        <title>Genome sequence of Levilinea saccharolytica DSM 16555.</title>
        <authorList>
            <person name="Hemp J."/>
            <person name="Ward L.M."/>
            <person name="Pace L.A."/>
            <person name="Fischer W.W."/>
        </authorList>
    </citation>
    <scope>NUCLEOTIDE SEQUENCE [LARGE SCALE GENOMIC DNA]</scope>
    <source>
        <strain evidence="20 21">KIBI-1</strain>
    </source>
</reference>
<dbReference type="AlphaFoldDB" id="A0A0P6XRX1"/>
<dbReference type="PANTHER" id="PTHR46382:SF1">
    <property type="entry name" value="PHOSPHATIDATE CYTIDYLYLTRANSFERASE"/>
    <property type="match status" value="1"/>
</dbReference>
<comment type="pathway">
    <text evidence="4">Lipid metabolism.</text>
</comment>
<evidence type="ECO:0000256" key="10">
    <source>
        <dbReference type="ARBA" id="ARBA00022679"/>
    </source>
</evidence>
<evidence type="ECO:0000256" key="6">
    <source>
        <dbReference type="ARBA" id="ARBA00012487"/>
    </source>
</evidence>
<feature type="transmembrane region" description="Helical" evidence="19">
    <location>
        <begin position="107"/>
        <end position="127"/>
    </location>
</feature>
<keyword evidence="21" id="KW-1185">Reference proteome</keyword>